<dbReference type="EMBL" id="PKQE01000007">
    <property type="protein sequence ID" value="PLC40202.1"/>
    <property type="molecule type" value="Genomic_DNA"/>
</dbReference>
<evidence type="ECO:0000259" key="3">
    <source>
        <dbReference type="Pfam" id="PF10062"/>
    </source>
</evidence>
<feature type="domain" description="DUF2300" evidence="3">
    <location>
        <begin position="434"/>
        <end position="554"/>
    </location>
</feature>
<dbReference type="InterPro" id="IPR013693">
    <property type="entry name" value="SpoIID/LytB_N"/>
</dbReference>
<proteinExistence type="predicted"/>
<protein>
    <submittedName>
        <fullName evidence="4">DUF2300 domain-containing protein</fullName>
    </submittedName>
</protein>
<feature type="signal peptide" evidence="1">
    <location>
        <begin position="1"/>
        <end position="22"/>
    </location>
</feature>
<feature type="chain" id="PRO_5014619789" evidence="1">
    <location>
        <begin position="23"/>
        <end position="576"/>
    </location>
</feature>
<dbReference type="RefSeq" id="WP_102067418.1">
    <property type="nucleotide sequence ID" value="NZ_PKQE01000007.1"/>
</dbReference>
<evidence type="ECO:0000256" key="1">
    <source>
        <dbReference type="SAM" id="SignalP"/>
    </source>
</evidence>
<dbReference type="InterPro" id="IPR012338">
    <property type="entry name" value="Beta-lactam/transpept-like"/>
</dbReference>
<dbReference type="Pfam" id="PF10062">
    <property type="entry name" value="DUF2300"/>
    <property type="match status" value="2"/>
</dbReference>
<evidence type="ECO:0000313" key="5">
    <source>
        <dbReference type="Proteomes" id="UP000234456"/>
    </source>
</evidence>
<dbReference type="AlphaFoldDB" id="A0A2N4TKH0"/>
<dbReference type="SUPFAM" id="SSF56601">
    <property type="entry name" value="beta-lactamase/transpeptidase-like"/>
    <property type="match status" value="1"/>
</dbReference>
<organism evidence="4 5">
    <name type="scientific">Ralstonia pickettii</name>
    <name type="common">Burkholderia pickettii</name>
    <dbReference type="NCBI Taxonomy" id="329"/>
    <lineage>
        <taxon>Bacteria</taxon>
        <taxon>Pseudomonadati</taxon>
        <taxon>Pseudomonadota</taxon>
        <taxon>Betaproteobacteria</taxon>
        <taxon>Burkholderiales</taxon>
        <taxon>Burkholderiaceae</taxon>
        <taxon>Ralstonia</taxon>
    </lineage>
</organism>
<gene>
    <name evidence="4" type="ORF">C0Q88_22830</name>
</gene>
<name>A0A2N4TKH0_RALPI</name>
<accession>A0A2N4TKH0</accession>
<feature type="domain" description="Sporulation stage II protein D amidase enhancer LytB N-terminal" evidence="2">
    <location>
        <begin position="342"/>
        <end position="397"/>
    </location>
</feature>
<comment type="caution">
    <text evidence="4">The sequence shown here is derived from an EMBL/GenBank/DDBJ whole genome shotgun (WGS) entry which is preliminary data.</text>
</comment>
<dbReference type="OrthoDB" id="7017274at2"/>
<sequence>MLSRLLARGVLTGLLWAGGALALGGQAGHAVAAPAGQPLPHLKYAALQGDDAKLWQFSADPAGGLPQATALPRDTETPLGSVWKLFVYSYLVSRRLSTPDYTCHGNDPEEVYCCTAGNSIDRERALIQSCGRYFEPARLGLDRADWRRFWQQAGSPTWLRELRAMQPTHRVPVADLLTALRSVPADGRETAAQTLVSVLTVGRGEGTVSDFGGLLRAKTWTMPDPQRPGASIGGAAGWLADGTPVWLGGAGSSNQVLAAAAPRLTPLIEQTPVPDDDACVVVDFFARYPIREVRDASGKPVAAGRLEGRYAVRFVNGNTLPIESRGELTLARQNNVPVITGRLGMNDYVARVVEREGELAEPQAARALAVAARSYLVQHASRDKGCYRIADGSRTQRVLPRPPLAAARNAAEFTDALVLTGQSVQYHGTISARGQMSWTAARAAAQRGQGFDAILAQWWPQATLTSFQSPVAGDCSPVAGAQQWLQARAPGWSARLAAEPGYEAPPLPAVCVVHEGRPYADARRNRLYVHRLATEEDRIALTHEYLHLAFARHPRGQDEQFVEAMARRLIRGEGLL</sequence>
<evidence type="ECO:0000259" key="2">
    <source>
        <dbReference type="Pfam" id="PF08486"/>
    </source>
</evidence>
<dbReference type="Pfam" id="PF08486">
    <property type="entry name" value="SpoIID"/>
    <property type="match status" value="1"/>
</dbReference>
<feature type="domain" description="DUF2300" evidence="3">
    <location>
        <begin position="105"/>
        <end position="220"/>
    </location>
</feature>
<dbReference type="InterPro" id="IPR018748">
    <property type="entry name" value="DUF2300_secreted"/>
</dbReference>
<reference evidence="4 5" key="1">
    <citation type="submission" date="2017-12" db="EMBL/GenBank/DDBJ databases">
        <title>Draft genome sequence of Ralstonia pickettii 52.</title>
        <authorList>
            <person name="Zheng B."/>
        </authorList>
    </citation>
    <scope>NUCLEOTIDE SEQUENCE [LARGE SCALE GENOMIC DNA]</scope>
    <source>
        <strain evidence="4 5">52</strain>
    </source>
</reference>
<dbReference type="Proteomes" id="UP000234456">
    <property type="component" value="Unassembled WGS sequence"/>
</dbReference>
<evidence type="ECO:0000313" key="4">
    <source>
        <dbReference type="EMBL" id="PLC40202.1"/>
    </source>
</evidence>
<keyword evidence="1" id="KW-0732">Signal</keyword>